<dbReference type="EMBL" id="CM055111">
    <property type="protein sequence ID" value="KAJ7520252.1"/>
    <property type="molecule type" value="Genomic_DNA"/>
</dbReference>
<evidence type="ECO:0000313" key="2">
    <source>
        <dbReference type="Proteomes" id="UP001162992"/>
    </source>
</evidence>
<accession>A0ACC2ARU0</accession>
<name>A0ACC2ARU0_DIPCM</name>
<keyword evidence="2" id="KW-1185">Reference proteome</keyword>
<protein>
    <submittedName>
        <fullName evidence="1">Uncharacterized protein</fullName>
    </submittedName>
</protein>
<proteinExistence type="predicted"/>
<sequence>MASAIAVRSAVAAPLALAAAVPGASASEPSSVRAFGGLKSAAGVFSAKTSEWRSKTVNNGSRVNCCMQVVDPLQNLKHETLSYLPPLSPEEIAKEVDYLLRNGWIPCIEFDQIGYVHRTHLNHSGYYDGRYWTMWKLPMFGCNDASQVLAEIEECKKAYPSAYVRILGFDNVRQVQCSGFLASKPS</sequence>
<comment type="caution">
    <text evidence="1">The sequence shown here is derived from an EMBL/GenBank/DDBJ whole genome shotgun (WGS) entry which is preliminary data.</text>
</comment>
<dbReference type="Proteomes" id="UP001162992">
    <property type="component" value="Chromosome 20"/>
</dbReference>
<evidence type="ECO:0000313" key="1">
    <source>
        <dbReference type="EMBL" id="KAJ7520252.1"/>
    </source>
</evidence>
<gene>
    <name evidence="1" type="ORF">O6H91_20G074600</name>
</gene>
<reference evidence="2" key="1">
    <citation type="journal article" date="2024" name="Proc. Natl. Acad. Sci. U.S.A.">
        <title>Extraordinary preservation of gene collinearity over three hundred million years revealed in homosporous lycophytes.</title>
        <authorList>
            <person name="Li C."/>
            <person name="Wickell D."/>
            <person name="Kuo L.Y."/>
            <person name="Chen X."/>
            <person name="Nie B."/>
            <person name="Liao X."/>
            <person name="Peng D."/>
            <person name="Ji J."/>
            <person name="Jenkins J."/>
            <person name="Williams M."/>
            <person name="Shu S."/>
            <person name="Plott C."/>
            <person name="Barry K."/>
            <person name="Rajasekar S."/>
            <person name="Grimwood J."/>
            <person name="Han X."/>
            <person name="Sun S."/>
            <person name="Hou Z."/>
            <person name="He W."/>
            <person name="Dai G."/>
            <person name="Sun C."/>
            <person name="Schmutz J."/>
            <person name="Leebens-Mack J.H."/>
            <person name="Li F.W."/>
            <person name="Wang L."/>
        </authorList>
    </citation>
    <scope>NUCLEOTIDE SEQUENCE [LARGE SCALE GENOMIC DNA]</scope>
    <source>
        <strain evidence="2">cv. PW_Plant_1</strain>
    </source>
</reference>
<organism evidence="1 2">
    <name type="scientific">Diphasiastrum complanatum</name>
    <name type="common">Issler's clubmoss</name>
    <name type="synonym">Lycopodium complanatum</name>
    <dbReference type="NCBI Taxonomy" id="34168"/>
    <lineage>
        <taxon>Eukaryota</taxon>
        <taxon>Viridiplantae</taxon>
        <taxon>Streptophyta</taxon>
        <taxon>Embryophyta</taxon>
        <taxon>Tracheophyta</taxon>
        <taxon>Lycopodiopsida</taxon>
        <taxon>Lycopodiales</taxon>
        <taxon>Lycopodiaceae</taxon>
        <taxon>Lycopodioideae</taxon>
        <taxon>Diphasiastrum</taxon>
    </lineage>
</organism>